<name>A0A2I0JKP8_PUNGR</name>
<dbReference type="Proteomes" id="UP000233551">
    <property type="component" value="Unassembled WGS sequence"/>
</dbReference>
<organism evidence="2 3">
    <name type="scientific">Punica granatum</name>
    <name type="common">Pomegranate</name>
    <dbReference type="NCBI Taxonomy" id="22663"/>
    <lineage>
        <taxon>Eukaryota</taxon>
        <taxon>Viridiplantae</taxon>
        <taxon>Streptophyta</taxon>
        <taxon>Embryophyta</taxon>
        <taxon>Tracheophyta</taxon>
        <taxon>Spermatophyta</taxon>
        <taxon>Magnoliopsida</taxon>
        <taxon>eudicotyledons</taxon>
        <taxon>Gunneridae</taxon>
        <taxon>Pentapetalae</taxon>
        <taxon>rosids</taxon>
        <taxon>malvids</taxon>
        <taxon>Myrtales</taxon>
        <taxon>Lythraceae</taxon>
        <taxon>Punica</taxon>
    </lineage>
</organism>
<gene>
    <name evidence="2" type="ORF">CRG98_022802</name>
</gene>
<evidence type="ECO:0000313" key="3">
    <source>
        <dbReference type="Proteomes" id="UP000233551"/>
    </source>
</evidence>
<feature type="compositionally biased region" description="Basic and acidic residues" evidence="1">
    <location>
        <begin position="50"/>
        <end position="59"/>
    </location>
</feature>
<sequence length="153" mass="17282">MSGHTSARAVTGRCLRGEHAHGRVTQSVSACRRAAGALFTREHGECKRARGRGRKDWGKGRLPLGSPWVPRPKRRNWEKSRLSIGRAFELTLKPVMQMWSQSRPRRLKLDFSYCFLSCLGAPEIIVISICRDRTSADLKCTSETFKALLGRSR</sequence>
<evidence type="ECO:0000256" key="1">
    <source>
        <dbReference type="SAM" id="MobiDB-lite"/>
    </source>
</evidence>
<protein>
    <submittedName>
        <fullName evidence="2">Uncharacterized protein</fullName>
    </submittedName>
</protein>
<feature type="region of interest" description="Disordered" evidence="1">
    <location>
        <begin position="50"/>
        <end position="70"/>
    </location>
</feature>
<dbReference type="EMBL" id="PGOL01001567">
    <property type="protein sequence ID" value="PKI56844.1"/>
    <property type="molecule type" value="Genomic_DNA"/>
</dbReference>
<keyword evidence="3" id="KW-1185">Reference proteome</keyword>
<proteinExistence type="predicted"/>
<reference evidence="2 3" key="1">
    <citation type="submission" date="2017-11" db="EMBL/GenBank/DDBJ databases">
        <title>De-novo sequencing of pomegranate (Punica granatum L.) genome.</title>
        <authorList>
            <person name="Akparov Z."/>
            <person name="Amiraslanov A."/>
            <person name="Hajiyeva S."/>
            <person name="Abbasov M."/>
            <person name="Kaur K."/>
            <person name="Hamwieh A."/>
            <person name="Solovyev V."/>
            <person name="Salamov A."/>
            <person name="Braich B."/>
            <person name="Kosarev P."/>
            <person name="Mahmoud A."/>
            <person name="Hajiyev E."/>
            <person name="Babayeva S."/>
            <person name="Izzatullayeva V."/>
            <person name="Mammadov A."/>
            <person name="Mammadov A."/>
            <person name="Sharifova S."/>
            <person name="Ojaghi J."/>
            <person name="Eynullazada K."/>
            <person name="Bayramov B."/>
            <person name="Abdulazimova A."/>
            <person name="Shahmuradov I."/>
        </authorList>
    </citation>
    <scope>NUCLEOTIDE SEQUENCE [LARGE SCALE GENOMIC DNA]</scope>
    <source>
        <strain evidence="3">cv. AG2017</strain>
        <tissue evidence="2">Leaf</tissue>
    </source>
</reference>
<dbReference type="AlphaFoldDB" id="A0A2I0JKP8"/>
<comment type="caution">
    <text evidence="2">The sequence shown here is derived from an EMBL/GenBank/DDBJ whole genome shotgun (WGS) entry which is preliminary data.</text>
</comment>
<evidence type="ECO:0000313" key="2">
    <source>
        <dbReference type="EMBL" id="PKI56844.1"/>
    </source>
</evidence>
<accession>A0A2I0JKP8</accession>